<feature type="domain" description="Amidase" evidence="2">
    <location>
        <begin position="260"/>
        <end position="377"/>
    </location>
</feature>
<dbReference type="OrthoDB" id="9811471at2"/>
<dbReference type="RefSeq" id="WP_101178653.1">
    <property type="nucleotide sequence ID" value="NZ_PISE01000045.1"/>
</dbReference>
<keyword evidence="4" id="KW-1185">Reference proteome</keyword>
<dbReference type="Proteomes" id="UP000233375">
    <property type="component" value="Unassembled WGS sequence"/>
</dbReference>
<evidence type="ECO:0000256" key="1">
    <source>
        <dbReference type="SAM" id="Coils"/>
    </source>
</evidence>
<evidence type="ECO:0000259" key="2">
    <source>
        <dbReference type="Pfam" id="PF01425"/>
    </source>
</evidence>
<dbReference type="InterPro" id="IPR036928">
    <property type="entry name" value="AS_sf"/>
</dbReference>
<evidence type="ECO:0000313" key="3">
    <source>
        <dbReference type="EMBL" id="PKG22256.1"/>
    </source>
</evidence>
<proteinExistence type="predicted"/>
<feature type="coiled-coil region" evidence="1">
    <location>
        <begin position="278"/>
        <end position="305"/>
    </location>
</feature>
<dbReference type="Gene3D" id="3.90.1300.10">
    <property type="entry name" value="Amidase signature (AS) domain"/>
    <property type="match status" value="1"/>
</dbReference>
<gene>
    <name evidence="3" type="ORF">CWS01_18330</name>
</gene>
<protein>
    <submittedName>
        <fullName evidence="3">Amidase</fullName>
    </submittedName>
</protein>
<sequence>MENKYGAYMDKKLTVNPTNDGELRGMSFAVKDVFDIEGHSSSAGNPDWLQTHGPAKKTAASLQRLLNNGAVLNGTTITDELMYSLNGENFHYGTPVNPADEKRIPGGSSCGSAVTVAAGLTDFSIGTDTGGSVRIPSSYCGIFGIRPTHGLIAIDGVIPLAKSFDTVGWMARSADTLLKVGKVLINKEGEAARFTQFVLAEDAWKLADEKVVPVLKRILETKVPLHSSTILAEEGLEEWKEVFRVLQGNEIWQTHRDWINEENPTFGPGIKERFEMASKITEEEVEFAAKKREEIMRETKELLKEDTILIIPTSPDIAPLLNLPTADLEVKRSQTLQLCCIAGLSGLPQVNVPVANIDGAPIGLSFIAGKNQDLRLLQWVADTFDAIK</sequence>
<keyword evidence="1" id="KW-0175">Coiled coil</keyword>
<dbReference type="SUPFAM" id="SSF75304">
    <property type="entry name" value="Amidase signature (AS) enzymes"/>
    <property type="match status" value="1"/>
</dbReference>
<accession>A0A2N0YYC0</accession>
<dbReference type="InterPro" id="IPR023631">
    <property type="entry name" value="Amidase_dom"/>
</dbReference>
<dbReference type="PANTHER" id="PTHR46310:SF7">
    <property type="entry name" value="AMIDASE 1"/>
    <property type="match status" value="1"/>
</dbReference>
<dbReference type="Pfam" id="PF01425">
    <property type="entry name" value="Amidase"/>
    <property type="match status" value="2"/>
</dbReference>
<name>A0A2N0YYC0_9BACI</name>
<dbReference type="EMBL" id="PISE01000045">
    <property type="protein sequence ID" value="PKG22256.1"/>
    <property type="molecule type" value="Genomic_DNA"/>
</dbReference>
<feature type="domain" description="Amidase" evidence="2">
    <location>
        <begin position="10"/>
        <end position="190"/>
    </location>
</feature>
<comment type="caution">
    <text evidence="3">The sequence shown here is derived from an EMBL/GenBank/DDBJ whole genome shotgun (WGS) entry which is preliminary data.</text>
</comment>
<dbReference type="AlphaFoldDB" id="A0A2N0YYC0"/>
<evidence type="ECO:0000313" key="4">
    <source>
        <dbReference type="Proteomes" id="UP000233375"/>
    </source>
</evidence>
<reference evidence="3 4" key="1">
    <citation type="journal article" date="2003" name="Int. J. Syst. Evol. Microbiol.">
        <title>Bacillus nealsonii sp. nov., isolated from a spacecraft-assembly facility, whose spores are gamma-radiation resistant.</title>
        <authorList>
            <person name="Venkateswaran K."/>
            <person name="Kempf M."/>
            <person name="Chen F."/>
            <person name="Satomi M."/>
            <person name="Nicholson W."/>
            <person name="Kern R."/>
        </authorList>
    </citation>
    <scope>NUCLEOTIDE SEQUENCE [LARGE SCALE GENOMIC DNA]</scope>
    <source>
        <strain evidence="3 4">FO-92</strain>
    </source>
</reference>
<dbReference type="PANTHER" id="PTHR46310">
    <property type="entry name" value="AMIDASE 1"/>
    <property type="match status" value="1"/>
</dbReference>
<dbReference type="NCBIfam" id="NF006169">
    <property type="entry name" value="PRK08310.1"/>
    <property type="match status" value="1"/>
</dbReference>
<organism evidence="3 4">
    <name type="scientific">Niallia nealsonii</name>
    <dbReference type="NCBI Taxonomy" id="115979"/>
    <lineage>
        <taxon>Bacteria</taxon>
        <taxon>Bacillati</taxon>
        <taxon>Bacillota</taxon>
        <taxon>Bacilli</taxon>
        <taxon>Bacillales</taxon>
        <taxon>Bacillaceae</taxon>
        <taxon>Niallia</taxon>
    </lineage>
</organism>